<accession>A0A2P5CEX2</accession>
<dbReference type="InterPro" id="IPR009069">
    <property type="entry name" value="Cys_alpha_HP_mot_SF"/>
</dbReference>
<dbReference type="PANTHER" id="PTHR13523">
    <property type="entry name" value="COILED-COIL-HELIX-COILED-COIL-HELIX DOMAIN CONTAINING 2/NUR77"/>
    <property type="match status" value="1"/>
</dbReference>
<dbReference type="STRING" id="3476.A0A2P5CEX2"/>
<dbReference type="GO" id="GO:0005739">
    <property type="term" value="C:mitochondrion"/>
    <property type="evidence" value="ECO:0007669"/>
    <property type="project" value="TreeGrafter"/>
</dbReference>
<sequence length="140" mass="14307">MPRRSSGAPRRAPLHSPPQPAPRAPPPAPVKGGNGSVMGGIGGTIADGMAWGTGMAMAHRAMDSVLGPRVIQYETAASPASAAATAPAPNTNSFDGSNGCGGQSNALQDCLNSFGSDISKCQFYMDMLRECRRSSETSNA</sequence>
<evidence type="ECO:0000259" key="3">
    <source>
        <dbReference type="Pfam" id="PF06747"/>
    </source>
</evidence>
<proteinExistence type="predicted"/>
<evidence type="ECO:0000313" key="5">
    <source>
        <dbReference type="Proteomes" id="UP000237105"/>
    </source>
</evidence>
<evidence type="ECO:0000256" key="1">
    <source>
        <dbReference type="ARBA" id="ARBA00023157"/>
    </source>
</evidence>
<organism evidence="4 5">
    <name type="scientific">Parasponia andersonii</name>
    <name type="common">Sponia andersonii</name>
    <dbReference type="NCBI Taxonomy" id="3476"/>
    <lineage>
        <taxon>Eukaryota</taxon>
        <taxon>Viridiplantae</taxon>
        <taxon>Streptophyta</taxon>
        <taxon>Embryophyta</taxon>
        <taxon>Tracheophyta</taxon>
        <taxon>Spermatophyta</taxon>
        <taxon>Magnoliopsida</taxon>
        <taxon>eudicotyledons</taxon>
        <taxon>Gunneridae</taxon>
        <taxon>Pentapetalae</taxon>
        <taxon>rosids</taxon>
        <taxon>fabids</taxon>
        <taxon>Rosales</taxon>
        <taxon>Cannabaceae</taxon>
        <taxon>Parasponia</taxon>
    </lineage>
</organism>
<feature type="compositionally biased region" description="Low complexity" evidence="2">
    <location>
        <begin position="76"/>
        <end position="93"/>
    </location>
</feature>
<dbReference type="EMBL" id="JXTB01000138">
    <property type="protein sequence ID" value="PON59591.1"/>
    <property type="molecule type" value="Genomic_DNA"/>
</dbReference>
<keyword evidence="5" id="KW-1185">Reference proteome</keyword>
<dbReference type="GO" id="GO:0007005">
    <property type="term" value="P:mitochondrion organization"/>
    <property type="evidence" value="ECO:0007669"/>
    <property type="project" value="InterPro"/>
</dbReference>
<feature type="region of interest" description="Disordered" evidence="2">
    <location>
        <begin position="1"/>
        <end position="39"/>
    </location>
</feature>
<dbReference type="SUPFAM" id="SSF47072">
    <property type="entry name" value="Cysteine alpha-hairpin motif"/>
    <property type="match status" value="1"/>
</dbReference>
<gene>
    <name evidence="4" type="ORF">PanWU01x14_158030</name>
</gene>
<evidence type="ECO:0000256" key="2">
    <source>
        <dbReference type="SAM" id="MobiDB-lite"/>
    </source>
</evidence>
<protein>
    <submittedName>
        <fullName evidence="4">Cysteine alpha-hairpin motif superfamily</fullName>
    </submittedName>
</protein>
<feature type="domain" description="CHCH" evidence="3">
    <location>
        <begin position="100"/>
        <end position="133"/>
    </location>
</feature>
<dbReference type="Pfam" id="PF06747">
    <property type="entry name" value="CHCH"/>
    <property type="match status" value="1"/>
</dbReference>
<feature type="compositionally biased region" description="Pro residues" evidence="2">
    <location>
        <begin position="15"/>
        <end position="29"/>
    </location>
</feature>
<name>A0A2P5CEX2_PARAD</name>
<dbReference type="AlphaFoldDB" id="A0A2P5CEX2"/>
<comment type="caution">
    <text evidence="4">The sequence shown here is derived from an EMBL/GenBank/DDBJ whole genome shotgun (WGS) entry which is preliminary data.</text>
</comment>
<dbReference type="Proteomes" id="UP000237105">
    <property type="component" value="Unassembled WGS sequence"/>
</dbReference>
<evidence type="ECO:0000313" key="4">
    <source>
        <dbReference type="EMBL" id="PON59591.1"/>
    </source>
</evidence>
<dbReference type="InterPro" id="IPR055304">
    <property type="entry name" value="CHCHD2/10-like"/>
</dbReference>
<feature type="region of interest" description="Disordered" evidence="2">
    <location>
        <begin position="76"/>
        <end position="102"/>
    </location>
</feature>
<reference evidence="5" key="1">
    <citation type="submission" date="2016-06" db="EMBL/GenBank/DDBJ databases">
        <title>Parallel loss of symbiosis genes in relatives of nitrogen-fixing non-legume Parasponia.</title>
        <authorList>
            <person name="Van Velzen R."/>
            <person name="Holmer R."/>
            <person name="Bu F."/>
            <person name="Rutten L."/>
            <person name="Van Zeijl A."/>
            <person name="Liu W."/>
            <person name="Santuari L."/>
            <person name="Cao Q."/>
            <person name="Sharma T."/>
            <person name="Shen D."/>
            <person name="Roswanjaya Y."/>
            <person name="Wardhani T."/>
            <person name="Kalhor M.S."/>
            <person name="Jansen J."/>
            <person name="Van den Hoogen J."/>
            <person name="Gungor B."/>
            <person name="Hartog M."/>
            <person name="Hontelez J."/>
            <person name="Verver J."/>
            <person name="Yang W.-C."/>
            <person name="Schijlen E."/>
            <person name="Repin R."/>
            <person name="Schilthuizen M."/>
            <person name="Schranz E."/>
            <person name="Heidstra R."/>
            <person name="Miyata K."/>
            <person name="Fedorova E."/>
            <person name="Kohlen W."/>
            <person name="Bisseling T."/>
            <person name="Smit S."/>
            <person name="Geurts R."/>
        </authorList>
    </citation>
    <scope>NUCLEOTIDE SEQUENCE [LARGE SCALE GENOMIC DNA]</scope>
    <source>
        <strain evidence="5">cv. WU1-14</strain>
    </source>
</reference>
<feature type="compositionally biased region" description="Low complexity" evidence="2">
    <location>
        <begin position="1"/>
        <end position="11"/>
    </location>
</feature>
<dbReference type="PANTHER" id="PTHR13523:SF18">
    <property type="entry name" value="CHCH DOMAIN-CONTAINING PROTEIN"/>
    <property type="match status" value="1"/>
</dbReference>
<keyword evidence="1" id="KW-1015">Disulfide bond</keyword>
<dbReference type="OrthoDB" id="1106148at2759"/>
<dbReference type="InterPro" id="IPR010625">
    <property type="entry name" value="CHCH"/>
</dbReference>
<dbReference type="GO" id="GO:0005634">
    <property type="term" value="C:nucleus"/>
    <property type="evidence" value="ECO:0007669"/>
    <property type="project" value="TreeGrafter"/>
</dbReference>